<dbReference type="AlphaFoldDB" id="A0A9P6HM35"/>
<keyword evidence="4" id="KW-1185">Reference proteome</keyword>
<dbReference type="EMBL" id="WIUZ02000002">
    <property type="protein sequence ID" value="KAF9790495.1"/>
    <property type="molecule type" value="Genomic_DNA"/>
</dbReference>
<sequence length="138" mass="15246">MQKSRWYSSAEPLANGTITLIGGFQMQFMVDTSGLNSYAHAFMMPSGNTFIQANVSAMLWNPDTFAENRLPDMPNGVIRVYPASGGIAMLPLTPANNYNPTILFCGGSDMPEYEDCQRITPEPLDGSSPTSRWHYPRC</sequence>
<reference evidence="2" key="2">
    <citation type="submission" date="2020-11" db="EMBL/GenBank/DDBJ databases">
        <authorList>
            <consortium name="DOE Joint Genome Institute"/>
            <person name="Kuo A."/>
            <person name="Miyauchi S."/>
            <person name="Kiss E."/>
            <person name="Drula E."/>
            <person name="Kohler A."/>
            <person name="Sanchez-Garcia M."/>
            <person name="Andreopoulos B."/>
            <person name="Barry K.W."/>
            <person name="Bonito G."/>
            <person name="Buee M."/>
            <person name="Carver A."/>
            <person name="Chen C."/>
            <person name="Cichocki N."/>
            <person name="Clum A."/>
            <person name="Culley D."/>
            <person name="Crous P.W."/>
            <person name="Fauchery L."/>
            <person name="Girlanda M."/>
            <person name="Hayes R."/>
            <person name="Keri Z."/>
            <person name="Labutti K."/>
            <person name="Lipzen A."/>
            <person name="Lombard V."/>
            <person name="Magnuson J."/>
            <person name="Maillard F."/>
            <person name="Morin E."/>
            <person name="Murat C."/>
            <person name="Nolan M."/>
            <person name="Ohm R."/>
            <person name="Pangilinan J."/>
            <person name="Pereira M."/>
            <person name="Perotto S."/>
            <person name="Peter M."/>
            <person name="Riley R."/>
            <person name="Sitrit Y."/>
            <person name="Stielow B."/>
            <person name="Szollosi G."/>
            <person name="Zifcakova L."/>
            <person name="Stursova M."/>
            <person name="Spatafora J.W."/>
            <person name="Tedersoo L."/>
            <person name="Vaario L.-M."/>
            <person name="Yamada A."/>
            <person name="Yan M."/>
            <person name="Wang P."/>
            <person name="Xu J."/>
            <person name="Bruns T."/>
            <person name="Baldrian P."/>
            <person name="Vilgalys R."/>
            <person name="Henrissat B."/>
            <person name="Grigoriev I.V."/>
            <person name="Hibbett D."/>
            <person name="Nagy L.G."/>
            <person name="Martin F.M."/>
        </authorList>
    </citation>
    <scope>NUCLEOTIDE SEQUENCE</scope>
    <source>
        <strain evidence="2">UH-Tt-Lm1</strain>
    </source>
</reference>
<dbReference type="PANTHER" id="PTHR32208:SF21">
    <property type="entry name" value="LOW QUALITY PROTEIN: ALDEHYDE OXIDASE GLOX-LIKE"/>
    <property type="match status" value="1"/>
</dbReference>
<dbReference type="InterPro" id="IPR037293">
    <property type="entry name" value="Gal_Oxidase_central_sf"/>
</dbReference>
<dbReference type="Gene3D" id="2.130.10.80">
    <property type="entry name" value="Galactose oxidase/kelch, beta-propeller"/>
    <property type="match status" value="1"/>
</dbReference>
<protein>
    <recommendedName>
        <fullName evidence="1">Glyoxal oxidase N-terminal domain-containing protein</fullName>
    </recommendedName>
</protein>
<dbReference type="InterPro" id="IPR009880">
    <property type="entry name" value="Glyoxal_oxidase_N"/>
</dbReference>
<organism evidence="2 4">
    <name type="scientific">Thelephora terrestris</name>
    <dbReference type="NCBI Taxonomy" id="56493"/>
    <lineage>
        <taxon>Eukaryota</taxon>
        <taxon>Fungi</taxon>
        <taxon>Dikarya</taxon>
        <taxon>Basidiomycota</taxon>
        <taxon>Agaricomycotina</taxon>
        <taxon>Agaricomycetes</taxon>
        <taxon>Thelephorales</taxon>
        <taxon>Thelephoraceae</taxon>
        <taxon>Thelephora</taxon>
    </lineage>
</organism>
<proteinExistence type="predicted"/>
<evidence type="ECO:0000313" key="4">
    <source>
        <dbReference type="Proteomes" id="UP000736335"/>
    </source>
</evidence>
<evidence type="ECO:0000313" key="2">
    <source>
        <dbReference type="EMBL" id="KAF9790493.1"/>
    </source>
</evidence>
<dbReference type="PANTHER" id="PTHR32208">
    <property type="entry name" value="SECRETED PROTEIN-RELATED"/>
    <property type="match status" value="1"/>
</dbReference>
<dbReference type="OrthoDB" id="3242247at2759"/>
<comment type="caution">
    <text evidence="2">The sequence shown here is derived from an EMBL/GenBank/DDBJ whole genome shotgun (WGS) entry which is preliminary data.</text>
</comment>
<reference evidence="2" key="1">
    <citation type="journal article" date="2020" name="Nat. Commun.">
        <title>Large-scale genome sequencing of mycorrhizal fungi provides insights into the early evolution of symbiotic traits.</title>
        <authorList>
            <person name="Miyauchi S."/>
            <person name="Kiss E."/>
            <person name="Kuo A."/>
            <person name="Drula E."/>
            <person name="Kohler A."/>
            <person name="Sanchez-Garcia M."/>
            <person name="Morin E."/>
            <person name="Andreopoulos B."/>
            <person name="Barry K.W."/>
            <person name="Bonito G."/>
            <person name="Buee M."/>
            <person name="Carver A."/>
            <person name="Chen C."/>
            <person name="Cichocki N."/>
            <person name="Clum A."/>
            <person name="Culley D."/>
            <person name="Crous P.W."/>
            <person name="Fauchery L."/>
            <person name="Girlanda M."/>
            <person name="Hayes R.D."/>
            <person name="Keri Z."/>
            <person name="LaButti K."/>
            <person name="Lipzen A."/>
            <person name="Lombard V."/>
            <person name="Magnuson J."/>
            <person name="Maillard F."/>
            <person name="Murat C."/>
            <person name="Nolan M."/>
            <person name="Ohm R.A."/>
            <person name="Pangilinan J."/>
            <person name="Pereira M.F."/>
            <person name="Perotto S."/>
            <person name="Peter M."/>
            <person name="Pfister S."/>
            <person name="Riley R."/>
            <person name="Sitrit Y."/>
            <person name="Stielow J.B."/>
            <person name="Szollosi G."/>
            <person name="Zifcakova L."/>
            <person name="Stursova M."/>
            <person name="Spatafora J.W."/>
            <person name="Tedersoo L."/>
            <person name="Vaario L.M."/>
            <person name="Yamada A."/>
            <person name="Yan M."/>
            <person name="Wang P."/>
            <person name="Xu J."/>
            <person name="Bruns T."/>
            <person name="Baldrian P."/>
            <person name="Vilgalys R."/>
            <person name="Dunand C."/>
            <person name="Henrissat B."/>
            <person name="Grigoriev I.V."/>
            <person name="Hibbett D."/>
            <person name="Nagy L.G."/>
            <person name="Martin F.M."/>
        </authorList>
    </citation>
    <scope>NUCLEOTIDE SEQUENCE</scope>
    <source>
        <strain evidence="2">UH-Tt-Lm1</strain>
    </source>
</reference>
<accession>A0A9P6HM35</accession>
<gene>
    <name evidence="3" type="ORF">BJ322DRAFT_1098268</name>
    <name evidence="2" type="ORF">BJ322DRAFT_1169302</name>
</gene>
<feature type="domain" description="Glyoxal oxidase N-terminal" evidence="1">
    <location>
        <begin position="21"/>
        <end position="116"/>
    </location>
</feature>
<evidence type="ECO:0000313" key="3">
    <source>
        <dbReference type="EMBL" id="KAF9790495.1"/>
    </source>
</evidence>
<evidence type="ECO:0000259" key="1">
    <source>
        <dbReference type="Pfam" id="PF07250"/>
    </source>
</evidence>
<dbReference type="EMBL" id="WIUZ02000002">
    <property type="protein sequence ID" value="KAF9790493.1"/>
    <property type="molecule type" value="Genomic_DNA"/>
</dbReference>
<dbReference type="Proteomes" id="UP000736335">
    <property type="component" value="Unassembled WGS sequence"/>
</dbReference>
<name>A0A9P6HM35_9AGAM</name>
<dbReference type="Pfam" id="PF07250">
    <property type="entry name" value="Glyoxal_oxid_N"/>
    <property type="match status" value="1"/>
</dbReference>